<feature type="region of interest" description="Disordered" evidence="8">
    <location>
        <begin position="615"/>
        <end position="642"/>
    </location>
</feature>
<dbReference type="GO" id="GO:0006402">
    <property type="term" value="P:mRNA catabolic process"/>
    <property type="evidence" value="ECO:0007669"/>
    <property type="project" value="UniProtKB-UniRule"/>
</dbReference>
<dbReference type="PANTHER" id="PTHR12302:SF2">
    <property type="entry name" value="STAPHYLOCOCCAL NUCLEASE DOMAIN-CONTAINING PROTEIN 1"/>
    <property type="match status" value="1"/>
</dbReference>
<dbReference type="CDD" id="cd00175">
    <property type="entry name" value="SNc"/>
    <property type="match status" value="1"/>
</dbReference>
<dbReference type="GO" id="GO:0005829">
    <property type="term" value="C:cytosol"/>
    <property type="evidence" value="ECO:0007669"/>
    <property type="project" value="UniProtKB-UniRule"/>
</dbReference>
<dbReference type="Gene3D" id="2.40.50.90">
    <property type="match status" value="5"/>
</dbReference>
<dbReference type="PIRSF" id="PIRSF017179">
    <property type="entry name" value="RISC-Tudor-SN"/>
    <property type="match status" value="1"/>
</dbReference>
<dbReference type="PROSITE" id="PS50304">
    <property type="entry name" value="TUDOR"/>
    <property type="match status" value="1"/>
</dbReference>
<evidence type="ECO:0000256" key="1">
    <source>
        <dbReference type="ARBA" id="ARBA00004496"/>
    </source>
</evidence>
<evidence type="ECO:0000313" key="11">
    <source>
        <dbReference type="EMBL" id="KAH7113206.1"/>
    </source>
</evidence>
<dbReference type="InterPro" id="IPR016685">
    <property type="entry name" value="Silence_cplx_Nase-comp_TudorSN"/>
</dbReference>
<dbReference type="FunFam" id="2.40.50.90:FF:000019">
    <property type="entry name" value="Transcription factor (Snd1/p100), putative"/>
    <property type="match status" value="1"/>
</dbReference>
<dbReference type="Gene3D" id="2.30.30.140">
    <property type="match status" value="1"/>
</dbReference>
<feature type="domain" description="TNase-like" evidence="10">
    <location>
        <begin position="2"/>
        <end position="142"/>
    </location>
</feature>
<dbReference type="SUPFAM" id="SSF50199">
    <property type="entry name" value="Staphylococcal nuclease"/>
    <property type="match status" value="5"/>
</dbReference>
<evidence type="ECO:0000256" key="6">
    <source>
        <dbReference type="ARBA" id="ARBA00022737"/>
    </source>
</evidence>
<evidence type="ECO:0000256" key="8">
    <source>
        <dbReference type="SAM" id="MobiDB-lite"/>
    </source>
</evidence>
<dbReference type="InterPro" id="IPR035437">
    <property type="entry name" value="SNase_OB-fold_sf"/>
</dbReference>
<dbReference type="Pfam" id="PF00565">
    <property type="entry name" value="SNase"/>
    <property type="match status" value="4"/>
</dbReference>
<dbReference type="EMBL" id="JAGMWT010000019">
    <property type="protein sequence ID" value="KAH7113206.1"/>
    <property type="molecule type" value="Genomic_DNA"/>
</dbReference>
<dbReference type="FunFam" id="2.40.50.90:FF:000030">
    <property type="entry name" value="Transcription factor (Snd1/p100), putative"/>
    <property type="match status" value="1"/>
</dbReference>
<dbReference type="SMART" id="SM00318">
    <property type="entry name" value="SNc"/>
    <property type="match status" value="4"/>
</dbReference>
<dbReference type="AlphaFoldDB" id="A0A9P9I9X9"/>
<dbReference type="PANTHER" id="PTHR12302">
    <property type="entry name" value="EBNA2 BINDING PROTEIN P100"/>
    <property type="match status" value="1"/>
</dbReference>
<keyword evidence="12" id="KW-1185">Reference proteome</keyword>
<reference evidence="11" key="1">
    <citation type="journal article" date="2021" name="Nat. Commun.">
        <title>Genetic determinants of endophytism in the Arabidopsis root mycobiome.</title>
        <authorList>
            <person name="Mesny F."/>
            <person name="Miyauchi S."/>
            <person name="Thiergart T."/>
            <person name="Pickel B."/>
            <person name="Atanasova L."/>
            <person name="Karlsson M."/>
            <person name="Huettel B."/>
            <person name="Barry K.W."/>
            <person name="Haridas S."/>
            <person name="Chen C."/>
            <person name="Bauer D."/>
            <person name="Andreopoulos W."/>
            <person name="Pangilinan J."/>
            <person name="LaButti K."/>
            <person name="Riley R."/>
            <person name="Lipzen A."/>
            <person name="Clum A."/>
            <person name="Drula E."/>
            <person name="Henrissat B."/>
            <person name="Kohler A."/>
            <person name="Grigoriev I.V."/>
            <person name="Martin F.M."/>
            <person name="Hacquard S."/>
        </authorList>
    </citation>
    <scope>NUCLEOTIDE SEQUENCE</scope>
    <source>
        <strain evidence="11">MPI-CAGE-CH-0243</strain>
    </source>
</reference>
<dbReference type="SUPFAM" id="SSF63748">
    <property type="entry name" value="Tudor/PWWP/MBT"/>
    <property type="match status" value="1"/>
</dbReference>
<dbReference type="InterPro" id="IPR016071">
    <property type="entry name" value="Staphylococal_nuclease_OB-fold"/>
</dbReference>
<proteinExistence type="predicted"/>
<dbReference type="InterPro" id="IPR002999">
    <property type="entry name" value="Tudor"/>
</dbReference>
<dbReference type="GO" id="GO:0005634">
    <property type="term" value="C:nucleus"/>
    <property type="evidence" value="ECO:0007669"/>
    <property type="project" value="TreeGrafter"/>
</dbReference>
<evidence type="ECO:0000256" key="3">
    <source>
        <dbReference type="ARBA" id="ARBA00014651"/>
    </source>
</evidence>
<feature type="domain" description="TNase-like" evidence="10">
    <location>
        <begin position="484"/>
        <end position="617"/>
    </location>
</feature>
<dbReference type="Pfam" id="PF00567">
    <property type="entry name" value="TUDOR"/>
    <property type="match status" value="1"/>
</dbReference>
<dbReference type="GO" id="GO:0003723">
    <property type="term" value="F:RNA binding"/>
    <property type="evidence" value="ECO:0007669"/>
    <property type="project" value="UniProtKB-UniRule"/>
</dbReference>
<feature type="region of interest" description="Disordered" evidence="8">
    <location>
        <begin position="139"/>
        <end position="158"/>
    </location>
</feature>
<comment type="caution">
    <text evidence="11">The sequence shown here is derived from an EMBL/GenBank/DDBJ whole genome shotgun (WGS) entry which is preliminary data.</text>
</comment>
<sequence length="883" mass="97846">MSVLEAKVKSVLSGDTIILHNILNPKQERTLSLAYVSAPRLKREGDEQYAFESRDYLRRLLVGKVVQFRVLYKIPTGANREYGLVNLPNGVRLPESAVAEGWLKLRDDAGRKEDNDEASAIIEKLQALEAHARADSKGVWQESGSRINSTSELSDPKQFVEDHKGEALDAIAEKVLSGDRLIVRLLLSPTEHVQTMVLIAGLRAPSTQRTNPSDGKVQPAEPFGDEAQQFVEIRLLQRNIVVNLLGVSPNGQIVATIKHPVNGSIAPFLLQAGYARCTDHHTTLLGQEMGALRQAEKQAKDSRVGVFQGHVAQKSVPGESEGTVSRVQSADTIFLRNKAGVERRINLSSVRQPKPSDPNQSPWIPEAKEFLRKKLIGKHVKFTIDGKRAATAEFPEREMATINFQGKNIGLQLVENGLASVIRHRQEDTDRSPIYDDLLLAEQAAQEAKQGIWSSKAPSAKQYVDYSESLEKAKRQLPLLSRQRKVPAIVDFVKSGSRFTVLVPRENAKLTFVLSGIRAPRSARNPSDKAEPFGQEAHDFANKRTQQRDVEIDVEDCDKMGGFIGTLYVNRENFAKTLLEEGLASVHAYSAEKSGNANELFAAEKKAKEARKGLWQDWDPSQDEEDESAAPGVEAVAQNGDAASRRKDYRDVVVTHVDDSGKLKVQQVGTGTSALTELMNAFRSFHLNPTNSAGLPGPPKVGDFVAAKFTADNEWYRARVRRNDHDAKKAEVVYIDYGNSESLPWTRLRPLAQPQFSPQSKLKGQALDAQLSFLQLPTNPEYLADSVQFIAQETADRQLVANVDQVDRDGLLWVTLFDPKESKAGDQSVNADVVAEGLAMVPRKLKAWERSAGDVLQALKKKEAVAKEERRGMWEYGDLTEDD</sequence>
<protein>
    <recommendedName>
        <fullName evidence="2">Probable endonuclease LCL3</fullName>
    </recommendedName>
    <alternativeName>
        <fullName evidence="3">Probable endonuclease lcl3</fullName>
    </alternativeName>
</protein>
<dbReference type="OrthoDB" id="10023235at2759"/>
<dbReference type="GO" id="GO:0031332">
    <property type="term" value="C:RNAi effector complex"/>
    <property type="evidence" value="ECO:0007669"/>
    <property type="project" value="InterPro"/>
</dbReference>
<keyword evidence="6" id="KW-0677">Repeat</keyword>
<gene>
    <name evidence="11" type="ORF">B0J11DRAFT_541664</name>
</gene>
<evidence type="ECO:0000256" key="4">
    <source>
        <dbReference type="ARBA" id="ARBA00022490"/>
    </source>
</evidence>
<keyword evidence="5" id="KW-0597">Phosphoprotein</keyword>
<evidence type="ECO:0000256" key="7">
    <source>
        <dbReference type="PIRNR" id="PIRNR017179"/>
    </source>
</evidence>
<dbReference type="SMART" id="SM00333">
    <property type="entry name" value="TUDOR"/>
    <property type="match status" value="1"/>
</dbReference>
<dbReference type="GO" id="GO:0031047">
    <property type="term" value="P:regulatory ncRNA-mediated gene silencing"/>
    <property type="evidence" value="ECO:0007669"/>
    <property type="project" value="UniProtKB-UniRule"/>
</dbReference>
<dbReference type="Proteomes" id="UP000700596">
    <property type="component" value="Unassembled WGS sequence"/>
</dbReference>
<name>A0A9P9I9X9_9PLEO</name>
<evidence type="ECO:0000313" key="12">
    <source>
        <dbReference type="Proteomes" id="UP000700596"/>
    </source>
</evidence>
<evidence type="ECO:0000259" key="9">
    <source>
        <dbReference type="PROSITE" id="PS50304"/>
    </source>
</evidence>
<dbReference type="FunFam" id="2.40.50.90:FF:000010">
    <property type="entry name" value="Ribonuclease"/>
    <property type="match status" value="1"/>
</dbReference>
<dbReference type="PROSITE" id="PS50830">
    <property type="entry name" value="TNASE_3"/>
    <property type="match status" value="4"/>
</dbReference>
<dbReference type="GO" id="GO:0004518">
    <property type="term" value="F:nuclease activity"/>
    <property type="evidence" value="ECO:0007669"/>
    <property type="project" value="TreeGrafter"/>
</dbReference>
<feature type="compositionally biased region" description="Polar residues" evidence="8">
    <location>
        <begin position="142"/>
        <end position="153"/>
    </location>
</feature>
<feature type="domain" description="TNase-like" evidence="10">
    <location>
        <begin position="318"/>
        <end position="455"/>
    </location>
</feature>
<evidence type="ECO:0000259" key="10">
    <source>
        <dbReference type="PROSITE" id="PS50830"/>
    </source>
</evidence>
<organism evidence="11 12">
    <name type="scientific">Dendryphion nanum</name>
    <dbReference type="NCBI Taxonomy" id="256645"/>
    <lineage>
        <taxon>Eukaryota</taxon>
        <taxon>Fungi</taxon>
        <taxon>Dikarya</taxon>
        <taxon>Ascomycota</taxon>
        <taxon>Pezizomycotina</taxon>
        <taxon>Dothideomycetes</taxon>
        <taxon>Pleosporomycetidae</taxon>
        <taxon>Pleosporales</taxon>
        <taxon>Torulaceae</taxon>
        <taxon>Dendryphion</taxon>
    </lineage>
</organism>
<dbReference type="FunFam" id="2.30.30.140:FF:000018">
    <property type="entry name" value="Serine/threonine-protein kinase 31"/>
    <property type="match status" value="1"/>
</dbReference>
<feature type="domain" description="Tudor" evidence="9">
    <location>
        <begin position="698"/>
        <end position="758"/>
    </location>
</feature>
<feature type="domain" description="TNase-like" evidence="10">
    <location>
        <begin position="166"/>
        <end position="309"/>
    </location>
</feature>
<accession>A0A9P9I9X9</accession>
<dbReference type="FunFam" id="2.40.50.90:FF:000001">
    <property type="entry name" value="Staphylococcal nuclease domain-containing protein"/>
    <property type="match status" value="1"/>
</dbReference>
<keyword evidence="4 7" id="KW-0963">Cytoplasm</keyword>
<evidence type="ECO:0000256" key="5">
    <source>
        <dbReference type="ARBA" id="ARBA00022553"/>
    </source>
</evidence>
<comment type="subcellular location">
    <subcellularLocation>
        <location evidence="1 7">Cytoplasm</location>
    </subcellularLocation>
</comment>
<evidence type="ECO:0000256" key="2">
    <source>
        <dbReference type="ARBA" id="ARBA00013404"/>
    </source>
</evidence>